<comment type="caution">
    <text evidence="2">The sequence shown here is derived from an EMBL/GenBank/DDBJ whole genome shotgun (WGS) entry which is preliminary data.</text>
</comment>
<keyword evidence="3" id="KW-1185">Reference proteome</keyword>
<feature type="region of interest" description="Disordered" evidence="1">
    <location>
        <begin position="532"/>
        <end position="584"/>
    </location>
</feature>
<evidence type="ECO:0000256" key="1">
    <source>
        <dbReference type="SAM" id="MobiDB-lite"/>
    </source>
</evidence>
<feature type="compositionally biased region" description="Low complexity" evidence="1">
    <location>
        <begin position="112"/>
        <end position="128"/>
    </location>
</feature>
<dbReference type="Proteomes" id="UP000717328">
    <property type="component" value="Unassembled WGS sequence"/>
</dbReference>
<accession>A0A9P7FSZ1</accession>
<evidence type="ECO:0000313" key="2">
    <source>
        <dbReference type="EMBL" id="KAG5634272.1"/>
    </source>
</evidence>
<gene>
    <name evidence="2" type="ORF">H0H81_002583</name>
</gene>
<dbReference type="EMBL" id="JABCKI010006507">
    <property type="protein sequence ID" value="KAG5634272.1"/>
    <property type="molecule type" value="Genomic_DNA"/>
</dbReference>
<feature type="region of interest" description="Disordered" evidence="1">
    <location>
        <begin position="369"/>
        <end position="392"/>
    </location>
</feature>
<sequence>MSTAYDPSVGPPAPISFKEESTIGRTNAKARFDAKTQIYIDYQSSPHHTPSPQISTPSRAPNTPIVPSSQPRVDGISTPPIRPRGKAQSSLQVKSATAMVNAGPLSSHPNNSTSSRAITARSRSASYSEAQKMNDQPPSPISPSTPTPMRPASPTYSLSALSDDQDMIVPTPIEHAANLLREAISAANRETAALAFESTIAILEHILHRDHKGEIHINHLFHRNAGEDAAAAFASIIEAITPLLSKMAEFNATLDHSDPKVAKFLHLAGVQPNINKFKDPNDDAILSLQNEVQQLKSLLTEKDNQIGSLAAQNGALQSEIKKLGKKPAAPGEPTSPALTDPALRQILSTISNMQKEITELKNPKLTKSLGASIHAPNPIPPHPNPNTPAPRAPAPQVWVPDHTMRLKGEFINANFPGGVPHPLVTSTQYPKGHPSCYEPIPPPANTRIGTSVLPKFPPEVTSAQGGKTKGKGKGKGKATLGPSPSQAESSNAARSAPPPPPPSFFEDLYPMPASWDEEVEYATTQGTANILADLPPAHHNPPPPTSYINPPAAPTFTSKAKAAASLPQPTAPNQPKGKAVSRPKTKVVNARNDVRYQLIFKDKSRVTDVNNRPTTFELVAAFNSALKERIPAELAKDHPSLKGPLGVVSRANWSASNNVAVWLHEAVTHVTFPGLSNIMVTAAQTLNITGSSIPEFKRFSPTCQIETQVPIWNFATNTPYTPAELHQALTDIGVFQDVNLIQKQPGKSPLRITPPKGAEFHKRYIAKVTFVIDNGNGTPYNTIMARSFRFNGQLCHFAKSISNIKALQCSNCWRLGHLSNHCTAKQPVCGDCGLPMLPGEDHNHEKDMALDNTPDSTLITTPPPAFARSCLNCRTAKKDPNTLDHHPSSLDCPILQEANNKARKAASPAAYRPRHR</sequence>
<proteinExistence type="predicted"/>
<protein>
    <submittedName>
        <fullName evidence="2">Uncharacterized protein</fullName>
    </submittedName>
</protein>
<feature type="region of interest" description="Disordered" evidence="1">
    <location>
        <begin position="1"/>
        <end position="22"/>
    </location>
</feature>
<dbReference type="OrthoDB" id="3039988at2759"/>
<dbReference type="AlphaFoldDB" id="A0A9P7FSZ1"/>
<feature type="compositionally biased region" description="Pro residues" evidence="1">
    <location>
        <begin position="137"/>
        <end position="151"/>
    </location>
</feature>
<organism evidence="2 3">
    <name type="scientific">Sphagnurus paluster</name>
    <dbReference type="NCBI Taxonomy" id="117069"/>
    <lineage>
        <taxon>Eukaryota</taxon>
        <taxon>Fungi</taxon>
        <taxon>Dikarya</taxon>
        <taxon>Basidiomycota</taxon>
        <taxon>Agaricomycotina</taxon>
        <taxon>Agaricomycetes</taxon>
        <taxon>Agaricomycetidae</taxon>
        <taxon>Agaricales</taxon>
        <taxon>Tricholomatineae</taxon>
        <taxon>Lyophyllaceae</taxon>
        <taxon>Sphagnurus</taxon>
    </lineage>
</organism>
<evidence type="ECO:0000313" key="3">
    <source>
        <dbReference type="Proteomes" id="UP000717328"/>
    </source>
</evidence>
<reference evidence="2" key="2">
    <citation type="submission" date="2021-10" db="EMBL/GenBank/DDBJ databases">
        <title>Phylogenomics reveals ancestral predisposition of the termite-cultivated fungus Termitomyces towards a domesticated lifestyle.</title>
        <authorList>
            <person name="Auxier B."/>
            <person name="Grum-Grzhimaylo A."/>
            <person name="Cardenas M.E."/>
            <person name="Lodge J.D."/>
            <person name="Laessoe T."/>
            <person name="Pedersen O."/>
            <person name="Smith M.E."/>
            <person name="Kuyper T.W."/>
            <person name="Franco-Molano E.A."/>
            <person name="Baroni T.J."/>
            <person name="Aanen D.K."/>
        </authorList>
    </citation>
    <scope>NUCLEOTIDE SEQUENCE</scope>
    <source>
        <strain evidence="2">D49</strain>
    </source>
</reference>
<feature type="region of interest" description="Disordered" evidence="1">
    <location>
        <begin position="434"/>
        <end position="509"/>
    </location>
</feature>
<feature type="compositionally biased region" description="Pro residues" evidence="1">
    <location>
        <begin position="377"/>
        <end position="392"/>
    </location>
</feature>
<feature type="region of interest" description="Disordered" evidence="1">
    <location>
        <begin position="40"/>
        <end position="155"/>
    </location>
</feature>
<feature type="compositionally biased region" description="Polar residues" evidence="1">
    <location>
        <begin position="42"/>
        <end position="71"/>
    </location>
</feature>
<reference evidence="2" key="1">
    <citation type="submission" date="2021-02" db="EMBL/GenBank/DDBJ databases">
        <authorList>
            <person name="Nieuwenhuis M."/>
            <person name="Van De Peppel L.J.J."/>
        </authorList>
    </citation>
    <scope>NUCLEOTIDE SEQUENCE</scope>
    <source>
        <strain evidence="2">D49</strain>
    </source>
</reference>
<name>A0A9P7FSZ1_9AGAR</name>